<feature type="transmembrane region" description="Helical" evidence="1">
    <location>
        <begin position="294"/>
        <end position="316"/>
    </location>
</feature>
<gene>
    <name evidence="2" type="ORF">COY87_00090</name>
</gene>
<dbReference type="Pfam" id="PF06182">
    <property type="entry name" value="ABC2_membrane_6"/>
    <property type="match status" value="1"/>
</dbReference>
<feature type="transmembrane region" description="Helical" evidence="1">
    <location>
        <begin position="205"/>
        <end position="236"/>
    </location>
</feature>
<dbReference type="PANTHER" id="PTHR36833">
    <property type="entry name" value="SLR0610 PROTEIN-RELATED"/>
    <property type="match status" value="1"/>
</dbReference>
<feature type="transmembrane region" description="Helical" evidence="1">
    <location>
        <begin position="124"/>
        <end position="142"/>
    </location>
</feature>
<keyword evidence="1" id="KW-0812">Transmembrane</keyword>
<name>A0A2M7QJU3_9BACT</name>
<protein>
    <recommendedName>
        <fullName evidence="4">ABC transporter permease</fullName>
    </recommendedName>
</protein>
<dbReference type="InterPro" id="IPR010390">
    <property type="entry name" value="ABC-2_transporter-like"/>
</dbReference>
<proteinExistence type="predicted"/>
<dbReference type="EMBL" id="PFLI01000004">
    <property type="protein sequence ID" value="PIY72603.1"/>
    <property type="molecule type" value="Genomic_DNA"/>
</dbReference>
<accession>A0A2M7QJU3</accession>
<dbReference type="PANTHER" id="PTHR36833:SF1">
    <property type="entry name" value="INTEGRAL MEMBRANE TRANSPORT PROTEIN"/>
    <property type="match status" value="1"/>
</dbReference>
<evidence type="ECO:0000313" key="3">
    <source>
        <dbReference type="Proteomes" id="UP000229401"/>
    </source>
</evidence>
<keyword evidence="1" id="KW-0472">Membrane</keyword>
<dbReference type="Proteomes" id="UP000229401">
    <property type="component" value="Unassembled WGS sequence"/>
</dbReference>
<comment type="caution">
    <text evidence="2">The sequence shown here is derived from an EMBL/GenBank/DDBJ whole genome shotgun (WGS) entry which is preliminary data.</text>
</comment>
<sequence length="324" mass="38215">MMLIKPENHRHSGEECNDDSRIKILDPSILFRINNRVWCQNDGKQGQDNGQKHNLLKQFFNQYRRYFSLYKELLRFSFQNFIVYRAHFINSVFATVGWGAFQFIWIELLTFRTRSAFGWSKNELVVLAISYTIMMGILHFFFSHNMSRLSRIIDKGELDFLLLKPVDSQFLVSFYIQNYPNLVRVILGITLLFVYLHITHLTFTLIGWIGFICFIFFGVTLLYSLWMFYCTFLIWFPRLTNIIDFLFTIDGMARYPSEMIKKLNPIILFFILPFTLSVATPVKVLVRGSFDGDIIYLIIISVGMSVVSRLFWLYALRHYTSASS</sequence>
<dbReference type="AlphaFoldDB" id="A0A2M7QJU3"/>
<evidence type="ECO:0008006" key="4">
    <source>
        <dbReference type="Google" id="ProtNLM"/>
    </source>
</evidence>
<feature type="transmembrane region" description="Helical" evidence="1">
    <location>
        <begin position="263"/>
        <end position="282"/>
    </location>
</feature>
<evidence type="ECO:0000256" key="1">
    <source>
        <dbReference type="SAM" id="Phobius"/>
    </source>
</evidence>
<keyword evidence="1" id="KW-1133">Transmembrane helix</keyword>
<evidence type="ECO:0000313" key="2">
    <source>
        <dbReference type="EMBL" id="PIY72603.1"/>
    </source>
</evidence>
<organism evidence="2 3">
    <name type="scientific">Candidatus Roizmanbacteria bacterium CG_4_10_14_0_8_um_filter_33_9</name>
    <dbReference type="NCBI Taxonomy" id="1974826"/>
    <lineage>
        <taxon>Bacteria</taxon>
        <taxon>Candidatus Roizmaniibacteriota</taxon>
    </lineage>
</organism>
<reference evidence="3" key="1">
    <citation type="submission" date="2017-09" db="EMBL/GenBank/DDBJ databases">
        <title>Depth-based differentiation of microbial function through sediment-hosted aquifers and enrichment of novel symbionts in the deep terrestrial subsurface.</title>
        <authorList>
            <person name="Probst A.J."/>
            <person name="Ladd B."/>
            <person name="Jarett J.K."/>
            <person name="Geller-Mcgrath D.E."/>
            <person name="Sieber C.M.K."/>
            <person name="Emerson J.B."/>
            <person name="Anantharaman K."/>
            <person name="Thomas B.C."/>
            <person name="Malmstrom R."/>
            <person name="Stieglmeier M."/>
            <person name="Klingl A."/>
            <person name="Woyke T."/>
            <person name="Ryan C.M."/>
            <person name="Banfield J.F."/>
        </authorList>
    </citation>
    <scope>NUCLEOTIDE SEQUENCE [LARGE SCALE GENOMIC DNA]</scope>
</reference>
<feature type="transmembrane region" description="Helical" evidence="1">
    <location>
        <begin position="82"/>
        <end position="104"/>
    </location>
</feature>
<feature type="transmembrane region" description="Helical" evidence="1">
    <location>
        <begin position="182"/>
        <end position="199"/>
    </location>
</feature>